<dbReference type="SUPFAM" id="SSF54909">
    <property type="entry name" value="Dimeric alpha+beta barrel"/>
    <property type="match status" value="1"/>
</dbReference>
<protein>
    <recommendedName>
        <fullName evidence="3">ABM domain-containing protein</fullName>
    </recommendedName>
</protein>
<dbReference type="Proteomes" id="UP001610563">
    <property type="component" value="Unassembled WGS sequence"/>
</dbReference>
<gene>
    <name evidence="1" type="ORF">BJX66DRAFT_331287</name>
</gene>
<dbReference type="InterPro" id="IPR011008">
    <property type="entry name" value="Dimeric_a/b-barrel"/>
</dbReference>
<evidence type="ECO:0000313" key="1">
    <source>
        <dbReference type="EMBL" id="KAL2801102.1"/>
    </source>
</evidence>
<name>A0ABR4GQ28_9EURO</name>
<comment type="caution">
    <text evidence="1">The sequence shown here is derived from an EMBL/GenBank/DDBJ whole genome shotgun (WGS) entry which is preliminary data.</text>
</comment>
<dbReference type="EMBL" id="JBFTWV010000001">
    <property type="protein sequence ID" value="KAL2801102.1"/>
    <property type="molecule type" value="Genomic_DNA"/>
</dbReference>
<reference evidence="1 2" key="1">
    <citation type="submission" date="2024-07" db="EMBL/GenBank/DDBJ databases">
        <title>Section-level genome sequencing and comparative genomics of Aspergillus sections Usti and Cavernicolus.</title>
        <authorList>
            <consortium name="Lawrence Berkeley National Laboratory"/>
            <person name="Nybo J.L."/>
            <person name="Vesth T.C."/>
            <person name="Theobald S."/>
            <person name="Frisvad J.C."/>
            <person name="Larsen T.O."/>
            <person name="Kjaerboelling I."/>
            <person name="Rothschild-Mancinelli K."/>
            <person name="Lyhne E.K."/>
            <person name="Kogle M.E."/>
            <person name="Barry K."/>
            <person name="Clum A."/>
            <person name="Na H."/>
            <person name="Ledsgaard L."/>
            <person name="Lin J."/>
            <person name="Lipzen A."/>
            <person name="Kuo A."/>
            <person name="Riley R."/>
            <person name="Mondo S."/>
            <person name="Labutti K."/>
            <person name="Haridas S."/>
            <person name="Pangalinan J."/>
            <person name="Salamov A.A."/>
            <person name="Simmons B.A."/>
            <person name="Magnuson J.K."/>
            <person name="Chen J."/>
            <person name="Drula E."/>
            <person name="Henrissat B."/>
            <person name="Wiebenga A."/>
            <person name="Lubbers R.J."/>
            <person name="Gomes A.C."/>
            <person name="Makela M.R."/>
            <person name="Stajich J."/>
            <person name="Grigoriev I.V."/>
            <person name="Mortensen U.H."/>
            <person name="De Vries R.P."/>
            <person name="Baker S.E."/>
            <person name="Andersen M.R."/>
        </authorList>
    </citation>
    <scope>NUCLEOTIDE SEQUENCE [LARGE SCALE GENOMIC DNA]</scope>
    <source>
        <strain evidence="1 2">CBS 209.92</strain>
    </source>
</reference>
<accession>A0ABR4GQ28</accession>
<evidence type="ECO:0000313" key="2">
    <source>
        <dbReference type="Proteomes" id="UP001610563"/>
    </source>
</evidence>
<evidence type="ECO:0008006" key="3">
    <source>
        <dbReference type="Google" id="ProtNLM"/>
    </source>
</evidence>
<organism evidence="1 2">
    <name type="scientific">Aspergillus keveii</name>
    <dbReference type="NCBI Taxonomy" id="714993"/>
    <lineage>
        <taxon>Eukaryota</taxon>
        <taxon>Fungi</taxon>
        <taxon>Dikarya</taxon>
        <taxon>Ascomycota</taxon>
        <taxon>Pezizomycotina</taxon>
        <taxon>Eurotiomycetes</taxon>
        <taxon>Eurotiomycetidae</taxon>
        <taxon>Eurotiales</taxon>
        <taxon>Aspergillaceae</taxon>
        <taxon>Aspergillus</taxon>
        <taxon>Aspergillus subgen. Nidulantes</taxon>
    </lineage>
</organism>
<sequence length="230" mass="25127">MTVVVNPYIPLSSAADRDKFLSLVRDVALETQANEPQCLAYCWTTSASETDRSADSPALIQGLEVYATKEALAVMHRSGAAYKQMRGVVASTNLLTYPKGGVPLYRPAGGGFLSKAGVSETVGPEEYFVILKYIVRGGDAISRVLREERTLADELRSNEGVFAVWCFVPEGKAEEEEEEVSIALLIRLRGVGDYAGAVEESVGQFEARVSREGIEQTMFWGGHGFGFFRQ</sequence>
<keyword evidence="2" id="KW-1185">Reference proteome</keyword>
<proteinExistence type="predicted"/>
<dbReference type="Gene3D" id="3.30.70.100">
    <property type="match status" value="1"/>
</dbReference>